<evidence type="ECO:0000313" key="3">
    <source>
        <dbReference type="Proteomes" id="UP000242188"/>
    </source>
</evidence>
<dbReference type="EMBL" id="NEDP02076735">
    <property type="protein sequence ID" value="OWF35253.1"/>
    <property type="molecule type" value="Genomic_DNA"/>
</dbReference>
<dbReference type="AlphaFoldDB" id="A0A210PFI0"/>
<name>A0A210PFI0_MIZYE</name>
<feature type="region of interest" description="Disordered" evidence="1">
    <location>
        <begin position="158"/>
        <end position="221"/>
    </location>
</feature>
<comment type="caution">
    <text evidence="2">The sequence shown here is derived from an EMBL/GenBank/DDBJ whole genome shotgun (WGS) entry which is preliminary data.</text>
</comment>
<organism evidence="2 3">
    <name type="scientific">Mizuhopecten yessoensis</name>
    <name type="common">Japanese scallop</name>
    <name type="synonym">Patinopecten yessoensis</name>
    <dbReference type="NCBI Taxonomy" id="6573"/>
    <lineage>
        <taxon>Eukaryota</taxon>
        <taxon>Metazoa</taxon>
        <taxon>Spiralia</taxon>
        <taxon>Lophotrochozoa</taxon>
        <taxon>Mollusca</taxon>
        <taxon>Bivalvia</taxon>
        <taxon>Autobranchia</taxon>
        <taxon>Pteriomorphia</taxon>
        <taxon>Pectinida</taxon>
        <taxon>Pectinoidea</taxon>
        <taxon>Pectinidae</taxon>
        <taxon>Mizuhopecten</taxon>
    </lineage>
</organism>
<accession>A0A210PFI0</accession>
<feature type="compositionally biased region" description="Basic and acidic residues" evidence="1">
    <location>
        <begin position="179"/>
        <end position="193"/>
    </location>
</feature>
<dbReference type="Proteomes" id="UP000242188">
    <property type="component" value="Unassembled WGS sequence"/>
</dbReference>
<feature type="compositionally biased region" description="Polar residues" evidence="1">
    <location>
        <begin position="203"/>
        <end position="218"/>
    </location>
</feature>
<proteinExistence type="predicted"/>
<gene>
    <name evidence="2" type="ORF">KP79_PYT14992</name>
</gene>
<reference evidence="2 3" key="1">
    <citation type="journal article" date="2017" name="Nat. Ecol. Evol.">
        <title>Scallop genome provides insights into evolution of bilaterian karyotype and development.</title>
        <authorList>
            <person name="Wang S."/>
            <person name="Zhang J."/>
            <person name="Jiao W."/>
            <person name="Li J."/>
            <person name="Xun X."/>
            <person name="Sun Y."/>
            <person name="Guo X."/>
            <person name="Huan P."/>
            <person name="Dong B."/>
            <person name="Zhang L."/>
            <person name="Hu X."/>
            <person name="Sun X."/>
            <person name="Wang J."/>
            <person name="Zhao C."/>
            <person name="Wang Y."/>
            <person name="Wang D."/>
            <person name="Huang X."/>
            <person name="Wang R."/>
            <person name="Lv J."/>
            <person name="Li Y."/>
            <person name="Zhang Z."/>
            <person name="Liu B."/>
            <person name="Lu W."/>
            <person name="Hui Y."/>
            <person name="Liang J."/>
            <person name="Zhou Z."/>
            <person name="Hou R."/>
            <person name="Li X."/>
            <person name="Liu Y."/>
            <person name="Li H."/>
            <person name="Ning X."/>
            <person name="Lin Y."/>
            <person name="Zhao L."/>
            <person name="Xing Q."/>
            <person name="Dou J."/>
            <person name="Li Y."/>
            <person name="Mao J."/>
            <person name="Guo H."/>
            <person name="Dou H."/>
            <person name="Li T."/>
            <person name="Mu C."/>
            <person name="Jiang W."/>
            <person name="Fu Q."/>
            <person name="Fu X."/>
            <person name="Miao Y."/>
            <person name="Liu J."/>
            <person name="Yu Q."/>
            <person name="Li R."/>
            <person name="Liao H."/>
            <person name="Li X."/>
            <person name="Kong Y."/>
            <person name="Jiang Z."/>
            <person name="Chourrout D."/>
            <person name="Li R."/>
            <person name="Bao Z."/>
        </authorList>
    </citation>
    <scope>NUCLEOTIDE SEQUENCE [LARGE SCALE GENOMIC DNA]</scope>
    <source>
        <strain evidence="2 3">PY_sf001</strain>
    </source>
</reference>
<evidence type="ECO:0000256" key="1">
    <source>
        <dbReference type="SAM" id="MobiDB-lite"/>
    </source>
</evidence>
<feature type="compositionally biased region" description="Basic and acidic residues" evidence="1">
    <location>
        <begin position="52"/>
        <end position="66"/>
    </location>
</feature>
<keyword evidence="3" id="KW-1185">Reference proteome</keyword>
<evidence type="ECO:0000313" key="2">
    <source>
        <dbReference type="EMBL" id="OWF35253.1"/>
    </source>
</evidence>
<sequence>MNGNYNAWQDHRSESFVVQALSQVSLMAFQDVEEFGQPVSAHDISANTDVSRPTDPESMGRRHPLLDSEGEDEDDEGEIIITSLQLDMSELTASDHLARVALEEEEVTISVDIERKVSLRHFGLNVQENTGGFALPRAASHSGVSRTNSMQRLRDIFSWKGRTKSDTSTPGALPTLDEEGSKPAPEKRSDRKGIFGRRKQQNRNRQPETQQTAPNVNLTGGEAPVMTQKVFQTYFHNAVEGRTYVPPVNEDDTIDFSSYIL</sequence>
<protein>
    <submittedName>
        <fullName evidence="2">Uncharacterized protein</fullName>
    </submittedName>
</protein>
<dbReference type="OrthoDB" id="10415673at2759"/>
<feature type="region of interest" description="Disordered" evidence="1">
    <location>
        <begin position="40"/>
        <end position="74"/>
    </location>
</feature>